<feature type="domain" description="HTH gntR-type" evidence="4">
    <location>
        <begin position="22"/>
        <end position="89"/>
    </location>
</feature>
<evidence type="ECO:0000313" key="6">
    <source>
        <dbReference type="Proteomes" id="UP001501570"/>
    </source>
</evidence>
<dbReference type="PRINTS" id="PR00035">
    <property type="entry name" value="HTHGNTR"/>
</dbReference>
<dbReference type="PROSITE" id="PS50949">
    <property type="entry name" value="HTH_GNTR"/>
    <property type="match status" value="1"/>
</dbReference>
<evidence type="ECO:0000256" key="1">
    <source>
        <dbReference type="ARBA" id="ARBA00023015"/>
    </source>
</evidence>
<dbReference type="InterPro" id="IPR008920">
    <property type="entry name" value="TF_FadR/GntR_C"/>
</dbReference>
<accession>A0ABP9SJ34</accession>
<dbReference type="CDD" id="cd07377">
    <property type="entry name" value="WHTH_GntR"/>
    <property type="match status" value="1"/>
</dbReference>
<gene>
    <name evidence="5" type="ORF">GCM10023322_64510</name>
</gene>
<evidence type="ECO:0000256" key="3">
    <source>
        <dbReference type="ARBA" id="ARBA00023163"/>
    </source>
</evidence>
<name>A0ABP9SJ34_9ACTN</name>
<organism evidence="5 6">
    <name type="scientific">Rugosimonospora acidiphila</name>
    <dbReference type="NCBI Taxonomy" id="556531"/>
    <lineage>
        <taxon>Bacteria</taxon>
        <taxon>Bacillati</taxon>
        <taxon>Actinomycetota</taxon>
        <taxon>Actinomycetes</taxon>
        <taxon>Micromonosporales</taxon>
        <taxon>Micromonosporaceae</taxon>
        <taxon>Rugosimonospora</taxon>
    </lineage>
</organism>
<dbReference type="Proteomes" id="UP001501570">
    <property type="component" value="Unassembled WGS sequence"/>
</dbReference>
<reference evidence="6" key="1">
    <citation type="journal article" date="2019" name="Int. J. Syst. Evol. Microbiol.">
        <title>The Global Catalogue of Microorganisms (GCM) 10K type strain sequencing project: providing services to taxonomists for standard genome sequencing and annotation.</title>
        <authorList>
            <consortium name="The Broad Institute Genomics Platform"/>
            <consortium name="The Broad Institute Genome Sequencing Center for Infectious Disease"/>
            <person name="Wu L."/>
            <person name="Ma J."/>
        </authorList>
    </citation>
    <scope>NUCLEOTIDE SEQUENCE [LARGE SCALE GENOMIC DNA]</scope>
    <source>
        <strain evidence="6">JCM 18304</strain>
    </source>
</reference>
<dbReference type="SUPFAM" id="SSF48008">
    <property type="entry name" value="GntR ligand-binding domain-like"/>
    <property type="match status" value="1"/>
</dbReference>
<evidence type="ECO:0000256" key="2">
    <source>
        <dbReference type="ARBA" id="ARBA00023125"/>
    </source>
</evidence>
<dbReference type="Pfam" id="PF00392">
    <property type="entry name" value="GntR"/>
    <property type="match status" value="1"/>
</dbReference>
<keyword evidence="2" id="KW-0238">DNA-binding</keyword>
<dbReference type="InterPro" id="IPR036390">
    <property type="entry name" value="WH_DNA-bd_sf"/>
</dbReference>
<comment type="caution">
    <text evidence="5">The sequence shown here is derived from an EMBL/GenBank/DDBJ whole genome shotgun (WGS) entry which is preliminary data.</text>
</comment>
<dbReference type="PANTHER" id="PTHR43537">
    <property type="entry name" value="TRANSCRIPTIONAL REGULATOR, GNTR FAMILY"/>
    <property type="match status" value="1"/>
</dbReference>
<dbReference type="InterPro" id="IPR011711">
    <property type="entry name" value="GntR_C"/>
</dbReference>
<dbReference type="SUPFAM" id="SSF46785">
    <property type="entry name" value="Winged helix' DNA-binding domain"/>
    <property type="match status" value="1"/>
</dbReference>
<evidence type="ECO:0000313" key="5">
    <source>
        <dbReference type="EMBL" id="GAA5196175.1"/>
    </source>
</evidence>
<keyword evidence="6" id="KW-1185">Reference proteome</keyword>
<dbReference type="InterPro" id="IPR036388">
    <property type="entry name" value="WH-like_DNA-bd_sf"/>
</dbReference>
<dbReference type="SMART" id="SM00895">
    <property type="entry name" value="FCD"/>
    <property type="match status" value="1"/>
</dbReference>
<evidence type="ECO:0000259" key="4">
    <source>
        <dbReference type="PROSITE" id="PS50949"/>
    </source>
</evidence>
<keyword evidence="1" id="KW-0805">Transcription regulation</keyword>
<proteinExistence type="predicted"/>
<dbReference type="EMBL" id="BAABJQ010000025">
    <property type="protein sequence ID" value="GAA5196175.1"/>
    <property type="molecule type" value="Genomic_DNA"/>
</dbReference>
<dbReference type="InterPro" id="IPR000524">
    <property type="entry name" value="Tscrpt_reg_HTH_GntR"/>
</dbReference>
<sequence>MTAAADKSAGIRAVRGPVARPAPLRQAVFDALVELIISRSLKPGEHLGEGELAEMLGVSRQPVREAFQQLHSEGWVDLRPGQGAFVHSPTEKEADDLLAVRTLLEAESARRAAAQRTDEDIAHLWQLWDTGKKALAVQDLEQMVGANAALHAYVMDIGDNTVLTELSRLVDRRVRWYFTPVAASRGSSSWDEHAELIRAIADGDQDRAASIMRDHTERTRRVTHDAQGPEE</sequence>
<dbReference type="PANTHER" id="PTHR43537:SF45">
    <property type="entry name" value="GNTR FAMILY REGULATORY PROTEIN"/>
    <property type="match status" value="1"/>
</dbReference>
<dbReference type="Gene3D" id="1.10.10.10">
    <property type="entry name" value="Winged helix-like DNA-binding domain superfamily/Winged helix DNA-binding domain"/>
    <property type="match status" value="1"/>
</dbReference>
<dbReference type="Pfam" id="PF07729">
    <property type="entry name" value="FCD"/>
    <property type="match status" value="1"/>
</dbReference>
<keyword evidence="3" id="KW-0804">Transcription</keyword>
<protein>
    <submittedName>
        <fullName evidence="5">GntR family transcriptional regulator</fullName>
    </submittedName>
</protein>
<dbReference type="SMART" id="SM00345">
    <property type="entry name" value="HTH_GNTR"/>
    <property type="match status" value="1"/>
</dbReference>
<dbReference type="Gene3D" id="1.20.120.530">
    <property type="entry name" value="GntR ligand-binding domain-like"/>
    <property type="match status" value="1"/>
</dbReference>